<feature type="compositionally biased region" description="Polar residues" evidence="1">
    <location>
        <begin position="141"/>
        <end position="150"/>
    </location>
</feature>
<feature type="compositionally biased region" description="Low complexity" evidence="1">
    <location>
        <begin position="504"/>
        <end position="522"/>
    </location>
</feature>
<feature type="region of interest" description="Disordered" evidence="1">
    <location>
        <begin position="798"/>
        <end position="822"/>
    </location>
</feature>
<feature type="region of interest" description="Disordered" evidence="1">
    <location>
        <begin position="363"/>
        <end position="587"/>
    </location>
</feature>
<feature type="compositionally biased region" description="Low complexity" evidence="1">
    <location>
        <begin position="370"/>
        <end position="386"/>
    </location>
</feature>
<feature type="region of interest" description="Disordered" evidence="1">
    <location>
        <begin position="886"/>
        <end position="907"/>
    </location>
</feature>
<feature type="region of interest" description="Disordered" evidence="1">
    <location>
        <begin position="1011"/>
        <end position="1062"/>
    </location>
</feature>
<organism evidence="2 3">
    <name type="scientific">Testicularia cyperi</name>
    <dbReference type="NCBI Taxonomy" id="1882483"/>
    <lineage>
        <taxon>Eukaryota</taxon>
        <taxon>Fungi</taxon>
        <taxon>Dikarya</taxon>
        <taxon>Basidiomycota</taxon>
        <taxon>Ustilaginomycotina</taxon>
        <taxon>Ustilaginomycetes</taxon>
        <taxon>Ustilaginales</taxon>
        <taxon>Anthracoideaceae</taxon>
        <taxon>Testicularia</taxon>
    </lineage>
</organism>
<sequence>MLAQQSYYPDHRSGPVLNASMSYTSPPRSTTPRSKKEKIKFVSKTSLAIFDPRHAMGIETGHEWYESPSYVYGNRESLEDDEQLLHRSTSASSGPHHASHAGRGWSASPTPELDAFTGSMEDYMSSSATKAASASGAVEMTRQTSASSSVFEDDRDTQEPLPARKRFLSRKSTAPVVSALDDLVSSPPSATSKGKTAAKSPYGGAPLTNPATSSSIARFFAWKKKEKQSSLPLATKSTSDLFDAVPQSAPPTTLAFDRSFQTIRERKDSDPSAVFGSPSSLPSSPVRTPVRLPQNTSPTNTSPLSPKKSMPALRQIREAHNRRDIRSATKAPDGPPALPPLPNFEASPMIPLEYSWCIKTGTNRESHLPASSSASSSIGSSSAGAGNARPVSRYVSSTGRGVPSPGLNPQRGYDTRKSTITLRDEPLLRFDETGKPQPPAGTRRAPRANKGSEKRLSMAQKVVDGQLPQNRGREEPEMRFERTDMQVKAVRRRSRSVDGRAQASSTSHVTSPPSSNSHSDSVFPAFMRHAPRAGARSPSPQTIRFADTEQNDGSTPTQRQMSAFSAPSAASSRGHQVRTQAATGETHQARRVNLSNQRVRAVAVASPLLLSRSPRMGGGQTMPLPVVNIMPPTPDMAGDAQVQDRREQVVEAYQQAAAPIRGAASGTAAAKPVQAGAVAPKVAKEIQRQPVHVATVTSKAPAPAPVTAPEPAAVNVKSPESVYSPSSIYSPETVDGRFSTAYEGIVDILAKDVTVDAVSITTFNTMHLPRSESLDSEVSEASTGVSSSSSAELFGFSRTESTSSMASGGTYSSASSVASESPERSLRKLSSLASFDFSPTKMASSVSLASTADTSISMLDFGSADEDAVGAPNQSAEVAKLKTPFQLQTPASRAGASTPSDSGDCETPTLASCREMSATAATKPSSQKLGLDMDLSDLAQELGLGRLSQIGLSHLKQVQPLKEAATTDAMVARNKLVSPPKPPKSTARGVPRYGVGNADIRFSAAVSPLPISIAGRSPQTPPRTTAATAGQEPASRPEYPYTMVPSSSTDSLGREPAKVSASGVPKAPGGFGLGLNFAESPSPTAKRYPAARNTSHRAAAAAAAAASPISVMANNPILAVDDEPEWVGVAM</sequence>
<evidence type="ECO:0000256" key="1">
    <source>
        <dbReference type="SAM" id="MobiDB-lite"/>
    </source>
</evidence>
<keyword evidence="3" id="KW-1185">Reference proteome</keyword>
<gene>
    <name evidence="2" type="ORF">BCV70DRAFT_201023</name>
</gene>
<dbReference type="Proteomes" id="UP000246740">
    <property type="component" value="Unassembled WGS sequence"/>
</dbReference>
<name>A0A317XMC2_9BASI</name>
<evidence type="ECO:0000313" key="2">
    <source>
        <dbReference type="EMBL" id="PWY99456.1"/>
    </source>
</evidence>
<feature type="compositionally biased region" description="Low complexity" evidence="1">
    <location>
        <begin position="801"/>
        <end position="820"/>
    </location>
</feature>
<dbReference type="OrthoDB" id="2553867at2759"/>
<feature type="compositionally biased region" description="Polar residues" evidence="1">
    <location>
        <begin position="277"/>
        <end position="286"/>
    </location>
</feature>
<protein>
    <submittedName>
        <fullName evidence="2">Uncharacterized protein</fullName>
    </submittedName>
</protein>
<dbReference type="AlphaFoldDB" id="A0A317XMC2"/>
<feature type="compositionally biased region" description="Basic and acidic residues" evidence="1">
    <location>
        <begin position="413"/>
        <end position="434"/>
    </location>
</feature>
<feature type="region of interest" description="Disordered" evidence="1">
    <location>
        <begin position="76"/>
        <end position="117"/>
    </location>
</feature>
<feature type="compositionally biased region" description="Polar residues" evidence="1">
    <location>
        <begin position="886"/>
        <end position="901"/>
    </location>
</feature>
<feature type="region of interest" description="Disordered" evidence="1">
    <location>
        <begin position="1"/>
        <end position="38"/>
    </location>
</feature>
<reference evidence="2 3" key="1">
    <citation type="journal article" date="2018" name="Mol. Biol. Evol.">
        <title>Broad Genomic Sampling Reveals a Smut Pathogenic Ancestry of the Fungal Clade Ustilaginomycotina.</title>
        <authorList>
            <person name="Kijpornyongpan T."/>
            <person name="Mondo S.J."/>
            <person name="Barry K."/>
            <person name="Sandor L."/>
            <person name="Lee J."/>
            <person name="Lipzen A."/>
            <person name="Pangilinan J."/>
            <person name="LaButti K."/>
            <person name="Hainaut M."/>
            <person name="Henrissat B."/>
            <person name="Grigoriev I.V."/>
            <person name="Spatafora J.W."/>
            <person name="Aime M.C."/>
        </authorList>
    </citation>
    <scope>NUCLEOTIDE SEQUENCE [LARGE SCALE GENOMIC DNA]</scope>
    <source>
        <strain evidence="2 3">MCA 3645</strain>
    </source>
</reference>
<evidence type="ECO:0000313" key="3">
    <source>
        <dbReference type="Proteomes" id="UP000246740"/>
    </source>
</evidence>
<feature type="region of interest" description="Disordered" evidence="1">
    <location>
        <begin position="242"/>
        <end position="347"/>
    </location>
</feature>
<feature type="compositionally biased region" description="Polar residues" evidence="1">
    <location>
        <begin position="573"/>
        <end position="586"/>
    </location>
</feature>
<feature type="compositionally biased region" description="Polar residues" evidence="1">
    <location>
        <begin position="551"/>
        <end position="561"/>
    </location>
</feature>
<proteinExistence type="predicted"/>
<feature type="compositionally biased region" description="Low complexity" evidence="1">
    <location>
        <begin position="88"/>
        <end position="104"/>
    </location>
</feature>
<feature type="compositionally biased region" description="Polar residues" evidence="1">
    <location>
        <begin position="19"/>
        <end position="32"/>
    </location>
</feature>
<accession>A0A317XMC2</accession>
<feature type="compositionally biased region" description="Basic and acidic residues" evidence="1">
    <location>
        <begin position="315"/>
        <end position="327"/>
    </location>
</feature>
<feature type="region of interest" description="Disordered" evidence="1">
    <location>
        <begin position="132"/>
        <end position="211"/>
    </location>
</feature>
<dbReference type="EMBL" id="KZ819195">
    <property type="protein sequence ID" value="PWY99456.1"/>
    <property type="molecule type" value="Genomic_DNA"/>
</dbReference>
<feature type="compositionally biased region" description="Low complexity" evidence="1">
    <location>
        <begin position="562"/>
        <end position="572"/>
    </location>
</feature>
<dbReference type="InParanoid" id="A0A317XMC2"/>
<feature type="compositionally biased region" description="Pro residues" evidence="1">
    <location>
        <begin position="333"/>
        <end position="342"/>
    </location>
</feature>
<feature type="compositionally biased region" description="Polar residues" evidence="1">
    <location>
        <begin position="293"/>
        <end position="304"/>
    </location>
</feature>
<feature type="compositionally biased region" description="Basic and acidic residues" evidence="1">
    <location>
        <begin position="471"/>
        <end position="485"/>
    </location>
</feature>